<reference evidence="2 3" key="1">
    <citation type="submission" date="2023-04" db="EMBL/GenBank/DDBJ databases">
        <title>Luteimonas endophyticus RD2P54.</title>
        <authorList>
            <person name="Sun J.-Q."/>
        </authorList>
    </citation>
    <scope>NUCLEOTIDE SEQUENCE [LARGE SCALE GENOMIC DNA]</scope>
    <source>
        <strain evidence="2 3">RD2P54</strain>
    </source>
</reference>
<dbReference type="Gene3D" id="3.20.20.70">
    <property type="entry name" value="Aldolase class I"/>
    <property type="match status" value="1"/>
</dbReference>
<dbReference type="RefSeq" id="WP_280573635.1">
    <property type="nucleotide sequence ID" value="NZ_JARXRM010000025.1"/>
</dbReference>
<dbReference type="Pfam" id="PF08013">
    <property type="entry name" value="GatZ_KbaZ-like"/>
    <property type="match status" value="1"/>
</dbReference>
<name>A0ABT6J766_9GAMM</name>
<dbReference type="InterPro" id="IPR012062">
    <property type="entry name" value="GatZ/KbaZ-like"/>
</dbReference>
<comment type="pathway">
    <text evidence="1">Carbohydrate metabolism; D-tagatose 6-phosphate degradation; D-glyceraldehyde 3-phosphate and glycerone phosphate from D-tagatose 6-phosphate: step 2/2.</text>
</comment>
<keyword evidence="3" id="KW-1185">Reference proteome</keyword>
<dbReference type="EMBL" id="JARXRM010000025">
    <property type="protein sequence ID" value="MDH5822671.1"/>
    <property type="molecule type" value="Genomic_DNA"/>
</dbReference>
<sequence>MQVLLDLVARHTQGHATGVTSICSAHPIVIEAALRHAQRDDRPLLLFEATCNQVNQDGGYTGMTPAGFVDFVHAIADRVGFDRARLVLGGDHLGPNPWTGLPAEAAMDKAEAMVAAYVAAGFRKIHLDCSMACSGDPEPLPEAEIVRRAVRLCRAAETAHAQAGGEPPVYVIGTEVPVPGGATESIEGLAPTTPEAALATIQAHRDAFAAAGLDGAWPRVIASVVQPGVEFDHHEVIDYRPAAAAPLSRAIERVPGMVFEAHSTDYQTRAALAALVRDHFAILKVGPGLTFALREALWGLDAIEREWIDPPRQARLREVVRERMRAQPDHWQRYYHGQGRALAVDLDYSLSDRMRYYWPDPAIEQARQRLFDNLRADPPPISLIGQYLPHAQRALRGGRAANDPLRLAMAHVDVVLDDYNDACEPHEPH</sequence>
<dbReference type="SUPFAM" id="SSF51569">
    <property type="entry name" value="Aldolase"/>
    <property type="match status" value="1"/>
</dbReference>
<dbReference type="InterPro" id="IPR050303">
    <property type="entry name" value="GatZ_KbaZ_carbometab"/>
</dbReference>
<dbReference type="NCBIfam" id="TIGR02810">
    <property type="entry name" value="agaZ_gatZ"/>
    <property type="match status" value="1"/>
</dbReference>
<evidence type="ECO:0000313" key="2">
    <source>
        <dbReference type="EMBL" id="MDH5822671.1"/>
    </source>
</evidence>
<accession>A0ABT6J766</accession>
<dbReference type="Proteomes" id="UP001156940">
    <property type="component" value="Unassembled WGS sequence"/>
</dbReference>
<dbReference type="PANTHER" id="PTHR32502:SF2">
    <property type="entry name" value="D-TAGATOSE-1,6-BISPHOSPHATE ALDOLASE SUBUNIT KBAZ"/>
    <property type="match status" value="1"/>
</dbReference>
<proteinExistence type="predicted"/>
<dbReference type="EC" id="4.1.2.40" evidence="2"/>
<keyword evidence="2" id="KW-0456">Lyase</keyword>
<organism evidence="2 3">
    <name type="scientific">Luteimonas endophytica</name>
    <dbReference type="NCBI Taxonomy" id="3042023"/>
    <lineage>
        <taxon>Bacteria</taxon>
        <taxon>Pseudomonadati</taxon>
        <taxon>Pseudomonadota</taxon>
        <taxon>Gammaproteobacteria</taxon>
        <taxon>Lysobacterales</taxon>
        <taxon>Lysobacteraceae</taxon>
        <taxon>Luteimonas</taxon>
    </lineage>
</organism>
<evidence type="ECO:0000256" key="1">
    <source>
        <dbReference type="ARBA" id="ARBA00005191"/>
    </source>
</evidence>
<dbReference type="GO" id="GO:0009025">
    <property type="term" value="F:tagatose-bisphosphate aldolase activity"/>
    <property type="evidence" value="ECO:0007669"/>
    <property type="project" value="UniProtKB-EC"/>
</dbReference>
<protein>
    <submittedName>
        <fullName evidence="2">D-tagatose-bisphosphate aldolase, class II, non-catalytic subunit</fullName>
        <ecNumber evidence="2">4.1.2.40</ecNumber>
    </submittedName>
</protein>
<evidence type="ECO:0000313" key="3">
    <source>
        <dbReference type="Proteomes" id="UP001156940"/>
    </source>
</evidence>
<dbReference type="InterPro" id="IPR013785">
    <property type="entry name" value="Aldolase_TIM"/>
</dbReference>
<dbReference type="PANTHER" id="PTHR32502">
    <property type="entry name" value="N-ACETYLGALACTOSAMINE PERMEASE II COMPONENT-RELATED"/>
    <property type="match status" value="1"/>
</dbReference>
<gene>
    <name evidence="2" type="ORF">QFW77_06645</name>
</gene>
<dbReference type="Gene3D" id="1.10.400.20">
    <property type="entry name" value="putative tagatose 6-phosphate kinase domain like"/>
    <property type="match status" value="1"/>
</dbReference>
<comment type="caution">
    <text evidence="2">The sequence shown here is derived from an EMBL/GenBank/DDBJ whole genome shotgun (WGS) entry which is preliminary data.</text>
</comment>
<dbReference type="PIRSF" id="PIRSF009264">
    <property type="entry name" value="TagBP_ald_AgaZ"/>
    <property type="match status" value="1"/>
</dbReference>